<dbReference type="Gene3D" id="3.80.10.10">
    <property type="entry name" value="Ribonuclease Inhibitor"/>
    <property type="match status" value="1"/>
</dbReference>
<dbReference type="Pfam" id="PF08387">
    <property type="entry name" value="FBD"/>
    <property type="match status" value="1"/>
</dbReference>
<reference evidence="2" key="1">
    <citation type="submission" date="2023-07" db="EMBL/GenBank/DDBJ databases">
        <title>A chromosome-level genome assembly of Lolium multiflorum.</title>
        <authorList>
            <person name="Chen Y."/>
            <person name="Copetti D."/>
            <person name="Kolliker R."/>
            <person name="Studer B."/>
        </authorList>
    </citation>
    <scope>NUCLEOTIDE SEQUENCE</scope>
    <source>
        <strain evidence="2">02402/16</strain>
        <tissue evidence="2">Leaf</tissue>
    </source>
</reference>
<dbReference type="Pfam" id="PF00646">
    <property type="entry name" value="F-box"/>
    <property type="match status" value="1"/>
</dbReference>
<sequence length="476" mass="54087">MSSTTPMKRARYCCSLCGLPKKGHVCSFAGESPAPALMPVVAPPVVDPAPVADYISTLPDDVLGTIISSLPTDDAVRTQTIARQWIHLWRSSAPLNLDDRDLQQWVSGDNLVPVISEILSTPRQTYARRLCLNTLCCHSSDADRYPVFDRWFQSPVLDHLDELDFSYVRVLGNAPLQAQELMPPLPPSALRFSSLRLATFSLCHFPQDLAGVHFPNLIDLTLSRITNYENTLHAMIAACPRLHTLFMDRNYQFRRVDIRSHSLVSVRLLVDPLCNYVMDQLIIGCTPNLEKLIIQEQGNGPRIIRVLGAPKLQILDCLRTDMMSTVQMGKTTFQAMVDNSHKLTFRNVKILYIIVEALKLNHVIDVLKCFPCLQQFHIRSLMRHVPMRINDKPADGTVECIHKHLKQIEVTNYPGNISDANFFKFFILNARVLELVKLHIPFRIDNKWRSKQRKQMNFLNRASPNALIQFDGSVSR</sequence>
<name>A0AAD8QVX5_LOLMU</name>
<dbReference type="Pfam" id="PF24758">
    <property type="entry name" value="LRR_At5g56370"/>
    <property type="match status" value="1"/>
</dbReference>
<dbReference type="InterPro" id="IPR001810">
    <property type="entry name" value="F-box_dom"/>
</dbReference>
<dbReference type="CDD" id="cd22160">
    <property type="entry name" value="F-box_AtFBL13-like"/>
    <property type="match status" value="1"/>
</dbReference>
<dbReference type="PANTHER" id="PTHR32141:SF172">
    <property type="entry name" value="OS07G0286300 PROTEIN"/>
    <property type="match status" value="1"/>
</dbReference>
<dbReference type="InterPro" id="IPR006566">
    <property type="entry name" value="FBD"/>
</dbReference>
<dbReference type="SMART" id="SM00579">
    <property type="entry name" value="FBD"/>
    <property type="match status" value="1"/>
</dbReference>
<proteinExistence type="predicted"/>
<dbReference type="PANTHER" id="PTHR32141">
    <property type="match status" value="1"/>
</dbReference>
<dbReference type="SUPFAM" id="SSF52047">
    <property type="entry name" value="RNI-like"/>
    <property type="match status" value="1"/>
</dbReference>
<comment type="caution">
    <text evidence="2">The sequence shown here is derived from an EMBL/GenBank/DDBJ whole genome shotgun (WGS) entry which is preliminary data.</text>
</comment>
<dbReference type="AlphaFoldDB" id="A0AAD8QVX5"/>
<keyword evidence="3" id="KW-1185">Reference proteome</keyword>
<dbReference type="InterPro" id="IPR032675">
    <property type="entry name" value="LRR_dom_sf"/>
</dbReference>
<dbReference type="InterPro" id="IPR053781">
    <property type="entry name" value="F-box_AtFBL13-like"/>
</dbReference>
<accession>A0AAD8QVX5</accession>
<feature type="domain" description="FBD" evidence="1">
    <location>
        <begin position="399"/>
        <end position="471"/>
    </location>
</feature>
<gene>
    <name evidence="2" type="ORF">QYE76_031952</name>
</gene>
<evidence type="ECO:0000313" key="2">
    <source>
        <dbReference type="EMBL" id="KAK1608279.1"/>
    </source>
</evidence>
<dbReference type="InterPro" id="IPR036047">
    <property type="entry name" value="F-box-like_dom_sf"/>
</dbReference>
<dbReference type="InterPro" id="IPR055411">
    <property type="entry name" value="LRR_FXL15/At3g58940/PEG3-like"/>
</dbReference>
<dbReference type="EMBL" id="JAUUTY010000007">
    <property type="protein sequence ID" value="KAK1608279.1"/>
    <property type="molecule type" value="Genomic_DNA"/>
</dbReference>
<dbReference type="Proteomes" id="UP001231189">
    <property type="component" value="Unassembled WGS sequence"/>
</dbReference>
<evidence type="ECO:0000313" key="3">
    <source>
        <dbReference type="Proteomes" id="UP001231189"/>
    </source>
</evidence>
<organism evidence="2 3">
    <name type="scientific">Lolium multiflorum</name>
    <name type="common">Italian ryegrass</name>
    <name type="synonym">Lolium perenne subsp. multiflorum</name>
    <dbReference type="NCBI Taxonomy" id="4521"/>
    <lineage>
        <taxon>Eukaryota</taxon>
        <taxon>Viridiplantae</taxon>
        <taxon>Streptophyta</taxon>
        <taxon>Embryophyta</taxon>
        <taxon>Tracheophyta</taxon>
        <taxon>Spermatophyta</taxon>
        <taxon>Magnoliopsida</taxon>
        <taxon>Liliopsida</taxon>
        <taxon>Poales</taxon>
        <taxon>Poaceae</taxon>
        <taxon>BOP clade</taxon>
        <taxon>Pooideae</taxon>
        <taxon>Poodae</taxon>
        <taxon>Poeae</taxon>
        <taxon>Poeae Chloroplast Group 2 (Poeae type)</taxon>
        <taxon>Loliodinae</taxon>
        <taxon>Loliinae</taxon>
        <taxon>Lolium</taxon>
    </lineage>
</organism>
<dbReference type="InterPro" id="IPR055302">
    <property type="entry name" value="F-box_dom-containing"/>
</dbReference>
<evidence type="ECO:0000259" key="1">
    <source>
        <dbReference type="SMART" id="SM00579"/>
    </source>
</evidence>
<protein>
    <recommendedName>
        <fullName evidence="1">FBD domain-containing protein</fullName>
    </recommendedName>
</protein>
<dbReference type="SUPFAM" id="SSF81383">
    <property type="entry name" value="F-box domain"/>
    <property type="match status" value="1"/>
</dbReference>